<gene>
    <name evidence="1" type="ORF">BcabD6B2_09780</name>
</gene>
<organism evidence="1 2">
    <name type="scientific">Babesia caballi</name>
    <dbReference type="NCBI Taxonomy" id="5871"/>
    <lineage>
        <taxon>Eukaryota</taxon>
        <taxon>Sar</taxon>
        <taxon>Alveolata</taxon>
        <taxon>Apicomplexa</taxon>
        <taxon>Aconoidasida</taxon>
        <taxon>Piroplasmida</taxon>
        <taxon>Babesiidae</taxon>
        <taxon>Babesia</taxon>
    </lineage>
</organism>
<evidence type="ECO:0000313" key="2">
    <source>
        <dbReference type="Proteomes" id="UP001497744"/>
    </source>
</evidence>
<dbReference type="AlphaFoldDB" id="A0AAV4LN20"/>
<keyword evidence="2" id="KW-1185">Reference proteome</keyword>
<protein>
    <submittedName>
        <fullName evidence="1">Secreted antigen 1</fullName>
    </submittedName>
</protein>
<name>A0AAV4LN20_BABCB</name>
<dbReference type="EMBL" id="BPLF01000001">
    <property type="protein sequence ID" value="GIX61543.1"/>
    <property type="molecule type" value="Genomic_DNA"/>
</dbReference>
<evidence type="ECO:0000313" key="1">
    <source>
        <dbReference type="EMBL" id="GIX61543.1"/>
    </source>
</evidence>
<dbReference type="GeneID" id="94193026"/>
<sequence length="268" mass="29393">MTTCPSAPEPKNLKEALEFAGALSNQGLWDNVGKELQKRVSEYSSAIPVKTYLTSSLDNLQQLRVELVNNSWIYGPYTNLKSHISECLADAVTDCFPKLYCTLSYFNFNINGNGQRGGGWASKDCSSNNLGNWLKGKTEMPSASGQTSSATIWSGGFDGGELQCQNASRFKNQLKDCVEENGDKFPLLLSGILFLEPSLPELTSTLLVFVLEMCIVVTGENEDREWYIDGLETKKPSAKLSKVNMEVFPTTAPSKHAANLSNPTSKHS</sequence>
<dbReference type="RefSeq" id="XP_067713614.1">
    <property type="nucleotide sequence ID" value="XM_067857513.1"/>
</dbReference>
<comment type="caution">
    <text evidence="1">The sequence shown here is derived from an EMBL/GenBank/DDBJ whole genome shotgun (WGS) entry which is preliminary data.</text>
</comment>
<reference evidence="1 2" key="1">
    <citation type="submission" date="2021-06" db="EMBL/GenBank/DDBJ databases">
        <title>Genome sequence of Babesia caballi.</title>
        <authorList>
            <person name="Yamagishi J."/>
            <person name="Kidaka T."/>
            <person name="Ochi A."/>
        </authorList>
    </citation>
    <scope>NUCLEOTIDE SEQUENCE [LARGE SCALE GENOMIC DNA]</scope>
    <source>
        <strain evidence="1">USDA-D6B2</strain>
    </source>
</reference>
<proteinExistence type="predicted"/>
<accession>A0AAV4LN20</accession>
<dbReference type="Proteomes" id="UP001497744">
    <property type="component" value="Unassembled WGS sequence"/>
</dbReference>